<dbReference type="InterPro" id="IPR007016">
    <property type="entry name" value="O-antigen_ligase-rel_domated"/>
</dbReference>
<accession>A0A1F7UTR5</accession>
<dbReference type="EMBL" id="MGEJ01000003">
    <property type="protein sequence ID" value="OGL81682.1"/>
    <property type="molecule type" value="Genomic_DNA"/>
</dbReference>
<protein>
    <recommendedName>
        <fullName evidence="6">O-antigen ligase-related domain-containing protein</fullName>
    </recommendedName>
</protein>
<dbReference type="PANTHER" id="PTHR37422">
    <property type="entry name" value="TEICHURONIC ACID BIOSYNTHESIS PROTEIN TUAE"/>
    <property type="match status" value="1"/>
</dbReference>
<evidence type="ECO:0000256" key="2">
    <source>
        <dbReference type="ARBA" id="ARBA00022692"/>
    </source>
</evidence>
<comment type="caution">
    <text evidence="7">The sequence shown here is derived from an EMBL/GenBank/DDBJ whole genome shotgun (WGS) entry which is preliminary data.</text>
</comment>
<feature type="transmembrane region" description="Helical" evidence="5">
    <location>
        <begin position="404"/>
        <end position="428"/>
    </location>
</feature>
<feature type="transmembrane region" description="Helical" evidence="5">
    <location>
        <begin position="26"/>
        <end position="45"/>
    </location>
</feature>
<feature type="transmembrane region" description="Helical" evidence="5">
    <location>
        <begin position="193"/>
        <end position="210"/>
    </location>
</feature>
<dbReference type="Pfam" id="PF04932">
    <property type="entry name" value="Wzy_C"/>
    <property type="match status" value="1"/>
</dbReference>
<feature type="transmembrane region" description="Helical" evidence="5">
    <location>
        <begin position="129"/>
        <end position="149"/>
    </location>
</feature>
<reference evidence="7 8" key="1">
    <citation type="journal article" date="2016" name="Nat. Commun.">
        <title>Thousands of microbial genomes shed light on interconnected biogeochemical processes in an aquifer system.</title>
        <authorList>
            <person name="Anantharaman K."/>
            <person name="Brown C.T."/>
            <person name="Hug L.A."/>
            <person name="Sharon I."/>
            <person name="Castelle C.J."/>
            <person name="Probst A.J."/>
            <person name="Thomas B.C."/>
            <person name="Singh A."/>
            <person name="Wilkins M.J."/>
            <person name="Karaoz U."/>
            <person name="Brodie E.L."/>
            <person name="Williams K.H."/>
            <person name="Hubbard S.S."/>
            <person name="Banfield J.F."/>
        </authorList>
    </citation>
    <scope>NUCLEOTIDE SEQUENCE [LARGE SCALE GENOMIC DNA]</scope>
</reference>
<comment type="subcellular location">
    <subcellularLocation>
        <location evidence="1">Membrane</location>
        <topology evidence="1">Multi-pass membrane protein</topology>
    </subcellularLocation>
</comment>
<feature type="transmembrane region" description="Helical" evidence="5">
    <location>
        <begin position="57"/>
        <end position="74"/>
    </location>
</feature>
<dbReference type="InterPro" id="IPR051533">
    <property type="entry name" value="WaaL-like"/>
</dbReference>
<proteinExistence type="predicted"/>
<dbReference type="STRING" id="1802401.A3B21_04505"/>
<evidence type="ECO:0000256" key="1">
    <source>
        <dbReference type="ARBA" id="ARBA00004141"/>
    </source>
</evidence>
<feature type="transmembrane region" description="Helical" evidence="5">
    <location>
        <begin position="80"/>
        <end position="98"/>
    </location>
</feature>
<evidence type="ECO:0000259" key="6">
    <source>
        <dbReference type="Pfam" id="PF04932"/>
    </source>
</evidence>
<keyword evidence="2 5" id="KW-0812">Transmembrane</keyword>
<evidence type="ECO:0000256" key="5">
    <source>
        <dbReference type="SAM" id="Phobius"/>
    </source>
</evidence>
<name>A0A1F7UTR5_9BACT</name>
<organism evidence="7 8">
    <name type="scientific">Candidatus Uhrbacteria bacterium RIFCSPLOWO2_01_FULL_47_24</name>
    <dbReference type="NCBI Taxonomy" id="1802401"/>
    <lineage>
        <taxon>Bacteria</taxon>
        <taxon>Candidatus Uhriibacteriota</taxon>
    </lineage>
</organism>
<sequence length="439" mass="49256">MLFFFLLPLQTRYIIREVPFYEYGTLSVYGIEIVGWIVILLYCYIAISRSHMRARSLAVLGMTFAGWAFLSMLWSPDRAVALQGALVLLEGVLLYLILRNPSPQSSPARGEEVKTSSLSLHGRGQGEGVMWAFIIGAVVQAGLGIYQFLTQSSFASTLLGMALHDPRALGTSVVEFGTERWLRAYGGLPHPNVLGGYLAVALAVVFIVWRKINKTLPDKIQCGRTVFCQVAIRVAIPVLLTGIFFTFSRAAWFATLLLLVFLWCGEKRAAASNHPQRFRVTNPYILLTIFYIFILAFLYRPLIGARVAGDARLEVKSRAERMEGLREAWTLIKKHPVAGVGIGNYTQAVRRDLRPNDPLYSYQPVHSVPLLVWAELGVVGLALFIFVLYILWRQSPNYILLTTFYILLVFDHYLWTLPFGALLFWSVLGLSTNPTKPAS</sequence>
<feature type="transmembrane region" description="Helical" evidence="5">
    <location>
        <begin position="246"/>
        <end position="264"/>
    </location>
</feature>
<feature type="domain" description="O-antigen ligase-related" evidence="6">
    <location>
        <begin position="238"/>
        <end position="385"/>
    </location>
</feature>
<evidence type="ECO:0000256" key="4">
    <source>
        <dbReference type="ARBA" id="ARBA00023136"/>
    </source>
</evidence>
<gene>
    <name evidence="7" type="ORF">A3B21_04505</name>
</gene>
<evidence type="ECO:0000256" key="3">
    <source>
        <dbReference type="ARBA" id="ARBA00022989"/>
    </source>
</evidence>
<dbReference type="PANTHER" id="PTHR37422:SF17">
    <property type="entry name" value="O-ANTIGEN LIGASE"/>
    <property type="match status" value="1"/>
</dbReference>
<dbReference type="Proteomes" id="UP000176897">
    <property type="component" value="Unassembled WGS sequence"/>
</dbReference>
<dbReference type="GO" id="GO:0016020">
    <property type="term" value="C:membrane"/>
    <property type="evidence" value="ECO:0007669"/>
    <property type="project" value="UniProtKB-SubCell"/>
</dbReference>
<evidence type="ECO:0000313" key="7">
    <source>
        <dbReference type="EMBL" id="OGL81682.1"/>
    </source>
</evidence>
<dbReference type="AlphaFoldDB" id="A0A1F7UTR5"/>
<feature type="transmembrane region" description="Helical" evidence="5">
    <location>
        <begin position="370"/>
        <end position="392"/>
    </location>
</feature>
<feature type="transmembrane region" description="Helical" evidence="5">
    <location>
        <begin position="284"/>
        <end position="303"/>
    </location>
</feature>
<evidence type="ECO:0000313" key="8">
    <source>
        <dbReference type="Proteomes" id="UP000176897"/>
    </source>
</evidence>
<keyword evidence="4 5" id="KW-0472">Membrane</keyword>
<keyword evidence="3 5" id="KW-1133">Transmembrane helix</keyword>